<evidence type="ECO:0000256" key="3">
    <source>
        <dbReference type="ARBA" id="ARBA00047960"/>
    </source>
</evidence>
<dbReference type="InterPro" id="IPR004045">
    <property type="entry name" value="Glutathione_S-Trfase_N"/>
</dbReference>
<dbReference type="Gene3D" id="3.40.30.10">
    <property type="entry name" value="Glutaredoxin"/>
    <property type="match status" value="1"/>
</dbReference>
<dbReference type="Pfam" id="PF13410">
    <property type="entry name" value="GST_C_2"/>
    <property type="match status" value="1"/>
</dbReference>
<dbReference type="InterPro" id="IPR036282">
    <property type="entry name" value="Glutathione-S-Trfase_C_sf"/>
</dbReference>
<keyword evidence="7" id="KW-0808">Transferase</keyword>
<dbReference type="PROSITE" id="PS50404">
    <property type="entry name" value="GST_NTER"/>
    <property type="match status" value="1"/>
</dbReference>
<dbReference type="PANTHER" id="PTHR44328">
    <property type="entry name" value="GLUTATHIONE S-TRANSFERASE L1"/>
    <property type="match status" value="1"/>
</dbReference>
<accession>W9QWL1</accession>
<dbReference type="InterPro" id="IPR032675">
    <property type="entry name" value="LRR_dom_sf"/>
</dbReference>
<dbReference type="eggNOG" id="KOG0406">
    <property type="taxonomic scope" value="Eukaryota"/>
</dbReference>
<dbReference type="GO" id="GO:0009636">
    <property type="term" value="P:response to toxic substance"/>
    <property type="evidence" value="ECO:0007669"/>
    <property type="project" value="UniProtKB-KW"/>
</dbReference>
<keyword evidence="8" id="KW-1185">Reference proteome</keyword>
<comment type="catalytic activity">
    <reaction evidence="3">
        <text>RX + glutathione = an S-substituted glutathione + a halide anion + H(+)</text>
        <dbReference type="Rhea" id="RHEA:16437"/>
        <dbReference type="ChEBI" id="CHEBI:15378"/>
        <dbReference type="ChEBI" id="CHEBI:16042"/>
        <dbReference type="ChEBI" id="CHEBI:17792"/>
        <dbReference type="ChEBI" id="CHEBI:57925"/>
        <dbReference type="ChEBI" id="CHEBI:90779"/>
        <dbReference type="EC" id="2.5.1.18"/>
    </reaction>
</comment>
<dbReference type="Gene3D" id="3.80.10.10">
    <property type="entry name" value="Ribonuclease Inhibitor"/>
    <property type="match status" value="1"/>
</dbReference>
<keyword evidence="2" id="KW-0216">Detoxification</keyword>
<dbReference type="PROSITE" id="PS50405">
    <property type="entry name" value="GST_CTER"/>
    <property type="match status" value="1"/>
</dbReference>
<dbReference type="SFLD" id="SFLDG00358">
    <property type="entry name" value="Main_(cytGST)"/>
    <property type="match status" value="1"/>
</dbReference>
<dbReference type="EMBL" id="KE343319">
    <property type="protein sequence ID" value="EXB23425.1"/>
    <property type="molecule type" value="Genomic_DNA"/>
</dbReference>
<dbReference type="InterPro" id="IPR044629">
    <property type="entry name" value="GSTL1/2/3"/>
</dbReference>
<dbReference type="InterPro" id="IPR036249">
    <property type="entry name" value="Thioredoxin-like_sf"/>
</dbReference>
<dbReference type="AlphaFoldDB" id="W9QWL1"/>
<dbReference type="SUPFAM" id="SSF52833">
    <property type="entry name" value="Thioredoxin-like"/>
    <property type="match status" value="1"/>
</dbReference>
<dbReference type="FunFam" id="1.20.1050.10:FF:000041">
    <property type="entry name" value="Lambda class glutathione S-transferase"/>
    <property type="match status" value="1"/>
</dbReference>
<dbReference type="Gene3D" id="1.20.1050.10">
    <property type="match status" value="1"/>
</dbReference>
<evidence type="ECO:0000256" key="4">
    <source>
        <dbReference type="ARBA" id="ARBA00060732"/>
    </source>
</evidence>
<evidence type="ECO:0000313" key="7">
    <source>
        <dbReference type="EMBL" id="EXB23425.1"/>
    </source>
</evidence>
<evidence type="ECO:0000256" key="1">
    <source>
        <dbReference type="ARBA" id="ARBA00012452"/>
    </source>
</evidence>
<gene>
    <name evidence="7" type="ORF">L484_005714</name>
</gene>
<dbReference type="EC" id="2.5.1.18" evidence="1"/>
<feature type="domain" description="GST C-terminal" evidence="6">
    <location>
        <begin position="113"/>
        <end position="245"/>
    </location>
</feature>
<protein>
    <recommendedName>
        <fullName evidence="1">glutathione transferase</fullName>
        <ecNumber evidence="1">2.5.1.18</ecNumber>
    </recommendedName>
</protein>
<dbReference type="CDD" id="cd03203">
    <property type="entry name" value="GST_C_Lambda"/>
    <property type="match status" value="1"/>
</dbReference>
<name>W9QWL1_9ROSA</name>
<dbReference type="eggNOG" id="KOG4658">
    <property type="taxonomic scope" value="Eukaryota"/>
</dbReference>
<evidence type="ECO:0000256" key="2">
    <source>
        <dbReference type="ARBA" id="ARBA00022575"/>
    </source>
</evidence>
<dbReference type="STRING" id="981085.W9QWL1"/>
<dbReference type="InterPro" id="IPR010987">
    <property type="entry name" value="Glutathione-S-Trfase_C-like"/>
</dbReference>
<organism evidence="7 8">
    <name type="scientific">Morus notabilis</name>
    <dbReference type="NCBI Taxonomy" id="981085"/>
    <lineage>
        <taxon>Eukaryota</taxon>
        <taxon>Viridiplantae</taxon>
        <taxon>Streptophyta</taxon>
        <taxon>Embryophyta</taxon>
        <taxon>Tracheophyta</taxon>
        <taxon>Spermatophyta</taxon>
        <taxon>Magnoliopsida</taxon>
        <taxon>eudicotyledons</taxon>
        <taxon>Gunneridae</taxon>
        <taxon>Pentapetalae</taxon>
        <taxon>rosids</taxon>
        <taxon>fabids</taxon>
        <taxon>Rosales</taxon>
        <taxon>Moraceae</taxon>
        <taxon>Moreae</taxon>
        <taxon>Morus</taxon>
    </lineage>
</organism>
<evidence type="ECO:0000259" key="5">
    <source>
        <dbReference type="PROSITE" id="PS50404"/>
    </source>
</evidence>
<evidence type="ECO:0000313" key="8">
    <source>
        <dbReference type="Proteomes" id="UP000030645"/>
    </source>
</evidence>
<sequence length="418" mass="47800">MASANVQGYVLPPILDSTSDPPPLFDGTTRLYISYSCPFVQRVWITRNYKGLEDKIKLVPINLQNRPAWYKEKVYPPNKVPSLEHDGKVIGESLDLIKYVDSNFEGPSLFPNDPTKKKFGEELLLYVDTFTGAIYNSFKSDPVKEAATIIENPIPASDTQFDYLENSLKKFDDGPFFLGQLSLVDIAYIPFIERFQAFLADVWKYDIAAGRPKLAAWLEEFNKSDAYKITKTDPKELVEFYKKRFLVQNRCRTDQEKIMAAELVGGPLLSSSLHMLFEKMASPEVVNYMIGKKSSGLNVLLIKLKIKLSSVTAVLNDALQLKMEAESRTGCLNKLYNLQTLKLAGCFHLKKLPKDFHRLINLRYLDIVERSLEDMPTQMGKLKSLQKSSTLKAKFRDKNLEVLKLEWVDDYEIDYTEP</sequence>
<dbReference type="GO" id="GO:0004364">
    <property type="term" value="F:glutathione transferase activity"/>
    <property type="evidence" value="ECO:0007669"/>
    <property type="project" value="UniProtKB-EC"/>
</dbReference>
<dbReference type="SUPFAM" id="SSF52058">
    <property type="entry name" value="L domain-like"/>
    <property type="match status" value="1"/>
</dbReference>
<dbReference type="SUPFAM" id="SSF47616">
    <property type="entry name" value="GST C-terminal domain-like"/>
    <property type="match status" value="1"/>
</dbReference>
<dbReference type="Pfam" id="PF13417">
    <property type="entry name" value="GST_N_3"/>
    <property type="match status" value="1"/>
</dbReference>
<dbReference type="Proteomes" id="UP000030645">
    <property type="component" value="Unassembled WGS sequence"/>
</dbReference>
<dbReference type="InterPro" id="IPR040079">
    <property type="entry name" value="Glutathione_S-Trfase"/>
</dbReference>
<reference evidence="8" key="1">
    <citation type="submission" date="2013-01" db="EMBL/GenBank/DDBJ databases">
        <title>Draft Genome Sequence of a Mulberry Tree, Morus notabilis C.K. Schneid.</title>
        <authorList>
            <person name="He N."/>
            <person name="Zhao S."/>
        </authorList>
    </citation>
    <scope>NUCLEOTIDE SEQUENCE</scope>
</reference>
<dbReference type="FunFam" id="3.40.30.10:FF:000091">
    <property type="entry name" value="Glutathione S-transferase L2, chloroplastic"/>
    <property type="match status" value="1"/>
</dbReference>
<comment type="similarity">
    <text evidence="4">Belongs to the GST superfamily. Lambda family.</text>
</comment>
<dbReference type="SFLD" id="SFLDS00019">
    <property type="entry name" value="Glutathione_Transferase_(cytos"/>
    <property type="match status" value="1"/>
</dbReference>
<proteinExistence type="inferred from homology"/>
<feature type="domain" description="GST N-terminal" evidence="5">
    <location>
        <begin position="27"/>
        <end position="108"/>
    </location>
</feature>
<evidence type="ECO:0000259" key="6">
    <source>
        <dbReference type="PROSITE" id="PS50405"/>
    </source>
</evidence>
<dbReference type="PANTHER" id="PTHR44328:SF6">
    <property type="entry name" value="GLUTATHIONE S-TRANSFERASE L1-RELATED"/>
    <property type="match status" value="1"/>
</dbReference>